<dbReference type="SUPFAM" id="SSF55785">
    <property type="entry name" value="PYP-like sensor domain (PAS domain)"/>
    <property type="match status" value="2"/>
</dbReference>
<dbReference type="SMART" id="SM00267">
    <property type="entry name" value="GGDEF"/>
    <property type="match status" value="1"/>
</dbReference>
<dbReference type="InterPro" id="IPR052155">
    <property type="entry name" value="Biofilm_reg_signaling"/>
</dbReference>
<protein>
    <submittedName>
        <fullName evidence="5">Bifunctional diguanylate cyclase/phosphodiesterase</fullName>
    </submittedName>
</protein>
<reference evidence="5 6" key="1">
    <citation type="submission" date="2017-10" db="EMBL/GenBank/DDBJ databases">
        <title>Massilia psychrophilum sp. nov., a novel purple-pigmented bacterium isolated from Tianshan glacier, Xinjiang Municipality, China.</title>
        <authorList>
            <person name="Wang H."/>
        </authorList>
    </citation>
    <scope>NUCLEOTIDE SEQUENCE [LARGE SCALE GENOMIC DNA]</scope>
    <source>
        <strain evidence="5 6">JCM 30813</strain>
    </source>
</reference>
<dbReference type="NCBIfam" id="TIGR00254">
    <property type="entry name" value="GGDEF"/>
    <property type="match status" value="1"/>
</dbReference>
<dbReference type="Pfam" id="PF13426">
    <property type="entry name" value="PAS_9"/>
    <property type="match status" value="2"/>
</dbReference>
<dbReference type="SMART" id="SM00086">
    <property type="entry name" value="PAC"/>
    <property type="match status" value="1"/>
</dbReference>
<feature type="domain" description="PAC" evidence="2">
    <location>
        <begin position="320"/>
        <end position="374"/>
    </location>
</feature>
<proteinExistence type="predicted"/>
<feature type="domain" description="GGDEF" evidence="4">
    <location>
        <begin position="406"/>
        <end position="539"/>
    </location>
</feature>
<dbReference type="OrthoDB" id="9813903at2"/>
<dbReference type="PROSITE" id="PS50112">
    <property type="entry name" value="PAS"/>
    <property type="match status" value="2"/>
</dbReference>
<dbReference type="Pfam" id="PF00990">
    <property type="entry name" value="GGDEF"/>
    <property type="match status" value="1"/>
</dbReference>
<dbReference type="GO" id="GO:0003824">
    <property type="term" value="F:catalytic activity"/>
    <property type="evidence" value="ECO:0007669"/>
    <property type="project" value="UniProtKB-ARBA"/>
</dbReference>
<dbReference type="PANTHER" id="PTHR44757:SF2">
    <property type="entry name" value="BIOFILM ARCHITECTURE MAINTENANCE PROTEIN MBAA"/>
    <property type="match status" value="1"/>
</dbReference>
<dbReference type="SUPFAM" id="SSF141868">
    <property type="entry name" value="EAL domain-like"/>
    <property type="match status" value="1"/>
</dbReference>
<dbReference type="SMART" id="SM00052">
    <property type="entry name" value="EAL"/>
    <property type="match status" value="1"/>
</dbReference>
<dbReference type="Pfam" id="PF00563">
    <property type="entry name" value="EAL"/>
    <property type="match status" value="1"/>
</dbReference>
<keyword evidence="6" id="KW-1185">Reference proteome</keyword>
<dbReference type="PROSITE" id="PS50113">
    <property type="entry name" value="PAC"/>
    <property type="match status" value="1"/>
</dbReference>
<dbReference type="InterPro" id="IPR029787">
    <property type="entry name" value="Nucleotide_cyclase"/>
</dbReference>
<evidence type="ECO:0000259" key="4">
    <source>
        <dbReference type="PROSITE" id="PS50887"/>
    </source>
</evidence>
<dbReference type="Gene3D" id="3.30.70.270">
    <property type="match status" value="1"/>
</dbReference>
<dbReference type="RefSeq" id="WP_099914692.1">
    <property type="nucleotide sequence ID" value="NZ_BMHS01000004.1"/>
</dbReference>
<sequence length="805" mass="89178">MPVSEPTSHAACLVDQNAAIVTWNAGCEALFGIQATFILNHPIGVLLSDAGAVEVALRWPSLQQAGEALQLKVEFARPAGVPRADPAAALEADLTLLPQADADGHFSGCVAIFSNLQDGSESAQIGSMHLRTVINVLPGTFYVLRDDATFVLWNKTLEAVTGYTAEEMLTAQALDLFDVTEKPKIDENIRQVFERGDQVFVEANLIDKDGHGTPYLLTGARIESNGKFYLCGMGLDISLRHQQEQQLRLRERALHAASNAILITRCGGHDNPIEYVNPAFERITGYRLEEAVGRDSRFMAAPGMDLEARALLRRAIDERREINVSFRNQRKNGELFWNDLTVTPVADEKGRVTHFIGVINDVTVLKQRTAHLEHEVNHDALTGLANRTLLWDRLEQAIHMAQRNKSLVATVMMDLNGFKKINDTLGHEAGDEVLTSVAKRLLSSVRESDTVARLSGDEFVLVLVNQPSLRFTLRMVQRLRQCMSRPVVINHTAVEVGAAIGVAVYPHDGNTAFDLVRAADAAMYHAKATKKNDVHFFSSDMKTTSEAKLRFEDSMRRAVENQELFLMFQPKICLRNGRIMGFEALLRWNHAEQGLLLPASFLPEAEENGMIVPFGELVLEHTCAFIGRLAQAGFANMPVSINVSQREYSKPRYVQYLSEVLDRFELAPSNLQVEVHEEDLGRNQLLGAEVLGQLSELGVLRSVDAFGDGMSDLNYLQKLPLSHVKLGKAAVHQISPQTRRGPMAKCLIDIGHNLNLTVVAECVETRAQMDFLRTNLCDEMQGRYFKEPLSAEAAEQLLLAATSSA</sequence>
<evidence type="ECO:0000259" key="2">
    <source>
        <dbReference type="PROSITE" id="PS50113"/>
    </source>
</evidence>
<evidence type="ECO:0000259" key="3">
    <source>
        <dbReference type="PROSITE" id="PS50883"/>
    </source>
</evidence>
<dbReference type="CDD" id="cd01948">
    <property type="entry name" value="EAL"/>
    <property type="match status" value="1"/>
</dbReference>
<dbReference type="InterPro" id="IPR035919">
    <property type="entry name" value="EAL_sf"/>
</dbReference>
<dbReference type="Proteomes" id="UP000228593">
    <property type="component" value="Unassembled WGS sequence"/>
</dbReference>
<comment type="caution">
    <text evidence="5">The sequence shown here is derived from an EMBL/GenBank/DDBJ whole genome shotgun (WGS) entry which is preliminary data.</text>
</comment>
<dbReference type="EMBL" id="PDOB01000003">
    <property type="protein sequence ID" value="PIL41248.1"/>
    <property type="molecule type" value="Genomic_DNA"/>
</dbReference>
<name>A0A2G8T6E2_9BURK</name>
<dbReference type="Gene3D" id="3.20.20.450">
    <property type="entry name" value="EAL domain"/>
    <property type="match status" value="1"/>
</dbReference>
<dbReference type="InterPro" id="IPR043128">
    <property type="entry name" value="Rev_trsase/Diguanyl_cyclase"/>
</dbReference>
<dbReference type="SMART" id="SM00091">
    <property type="entry name" value="PAS"/>
    <property type="match status" value="2"/>
</dbReference>
<evidence type="ECO:0000313" key="5">
    <source>
        <dbReference type="EMBL" id="PIL41248.1"/>
    </source>
</evidence>
<dbReference type="NCBIfam" id="TIGR00229">
    <property type="entry name" value="sensory_box"/>
    <property type="match status" value="2"/>
</dbReference>
<dbReference type="PROSITE" id="PS50883">
    <property type="entry name" value="EAL"/>
    <property type="match status" value="1"/>
</dbReference>
<organism evidence="5 6">
    <name type="scientific">Massilia psychrophila</name>
    <dbReference type="NCBI Taxonomy" id="1603353"/>
    <lineage>
        <taxon>Bacteria</taxon>
        <taxon>Pseudomonadati</taxon>
        <taxon>Pseudomonadota</taxon>
        <taxon>Betaproteobacteria</taxon>
        <taxon>Burkholderiales</taxon>
        <taxon>Oxalobacteraceae</taxon>
        <taxon>Telluria group</taxon>
        <taxon>Massilia</taxon>
    </lineage>
</organism>
<feature type="domain" description="PAS" evidence="1">
    <location>
        <begin position="126"/>
        <end position="196"/>
    </location>
</feature>
<accession>A0A2G8T6E2</accession>
<dbReference type="AlphaFoldDB" id="A0A2G8T6E2"/>
<dbReference type="CDD" id="cd00130">
    <property type="entry name" value="PAS"/>
    <property type="match status" value="2"/>
</dbReference>
<feature type="domain" description="EAL" evidence="3">
    <location>
        <begin position="548"/>
        <end position="802"/>
    </location>
</feature>
<dbReference type="PROSITE" id="PS50887">
    <property type="entry name" value="GGDEF"/>
    <property type="match status" value="1"/>
</dbReference>
<dbReference type="InterPro" id="IPR035965">
    <property type="entry name" value="PAS-like_dom_sf"/>
</dbReference>
<dbReference type="InterPro" id="IPR001610">
    <property type="entry name" value="PAC"/>
</dbReference>
<dbReference type="InterPro" id="IPR001633">
    <property type="entry name" value="EAL_dom"/>
</dbReference>
<dbReference type="InterPro" id="IPR000014">
    <property type="entry name" value="PAS"/>
</dbReference>
<dbReference type="SUPFAM" id="SSF55073">
    <property type="entry name" value="Nucleotide cyclase"/>
    <property type="match status" value="1"/>
</dbReference>
<evidence type="ECO:0000259" key="1">
    <source>
        <dbReference type="PROSITE" id="PS50112"/>
    </source>
</evidence>
<dbReference type="CDD" id="cd01949">
    <property type="entry name" value="GGDEF"/>
    <property type="match status" value="1"/>
</dbReference>
<feature type="domain" description="PAS" evidence="1">
    <location>
        <begin position="246"/>
        <end position="319"/>
    </location>
</feature>
<gene>
    <name evidence="5" type="ORF">CR103_03955</name>
</gene>
<dbReference type="PANTHER" id="PTHR44757">
    <property type="entry name" value="DIGUANYLATE CYCLASE DGCP"/>
    <property type="match status" value="1"/>
</dbReference>
<dbReference type="FunFam" id="3.30.70.270:FF:000001">
    <property type="entry name" value="Diguanylate cyclase domain protein"/>
    <property type="match status" value="1"/>
</dbReference>
<dbReference type="Gene3D" id="3.30.450.20">
    <property type="entry name" value="PAS domain"/>
    <property type="match status" value="2"/>
</dbReference>
<dbReference type="InterPro" id="IPR000160">
    <property type="entry name" value="GGDEF_dom"/>
</dbReference>
<dbReference type="InterPro" id="IPR000700">
    <property type="entry name" value="PAS-assoc_C"/>
</dbReference>
<evidence type="ECO:0000313" key="6">
    <source>
        <dbReference type="Proteomes" id="UP000228593"/>
    </source>
</evidence>